<keyword evidence="2" id="KW-1133">Transmembrane helix</keyword>
<dbReference type="InterPro" id="IPR015943">
    <property type="entry name" value="WD40/YVTN_repeat-like_dom_sf"/>
</dbReference>
<dbReference type="EMBL" id="JAMZEL010000008">
    <property type="protein sequence ID" value="MCP1384494.1"/>
    <property type="molecule type" value="Genomic_DNA"/>
</dbReference>
<dbReference type="InterPro" id="IPR011110">
    <property type="entry name" value="Reg_prop"/>
</dbReference>
<evidence type="ECO:0000256" key="2">
    <source>
        <dbReference type="SAM" id="Phobius"/>
    </source>
</evidence>
<feature type="transmembrane region" description="Helical" evidence="2">
    <location>
        <begin position="768"/>
        <end position="788"/>
    </location>
</feature>
<keyword evidence="2" id="KW-0472">Membrane</keyword>
<proteinExistence type="predicted"/>
<protein>
    <submittedName>
        <fullName evidence="4">ATP-binding protein</fullName>
    </submittedName>
</protein>
<keyword evidence="2" id="KW-0812">Transmembrane</keyword>
<dbReference type="SUPFAM" id="SSF63829">
    <property type="entry name" value="Calcium-dependent phosphotriesterase"/>
    <property type="match status" value="1"/>
</dbReference>
<dbReference type="RefSeq" id="WP_253530078.1">
    <property type="nucleotide sequence ID" value="NZ_JAMZEL010000008.1"/>
</dbReference>
<dbReference type="GO" id="GO:0005524">
    <property type="term" value="F:ATP binding"/>
    <property type="evidence" value="ECO:0007669"/>
    <property type="project" value="UniProtKB-KW"/>
</dbReference>
<dbReference type="Gene3D" id="1.20.5.1930">
    <property type="match status" value="1"/>
</dbReference>
<dbReference type="PANTHER" id="PTHR43547">
    <property type="entry name" value="TWO-COMPONENT HISTIDINE KINASE"/>
    <property type="match status" value="1"/>
</dbReference>
<dbReference type="Gene3D" id="3.30.565.10">
    <property type="entry name" value="Histidine kinase-like ATPase, C-terminal domain"/>
    <property type="match status" value="1"/>
</dbReference>
<dbReference type="InterPro" id="IPR011047">
    <property type="entry name" value="Quinoprotein_ADH-like_sf"/>
</dbReference>
<keyword evidence="1" id="KW-0597">Phosphoprotein</keyword>
<gene>
    <name evidence="4" type="ORF">NCI00_18795</name>
</gene>
<dbReference type="PANTHER" id="PTHR43547:SF2">
    <property type="entry name" value="HYBRID SIGNAL TRANSDUCTION HISTIDINE KINASE C"/>
    <property type="match status" value="1"/>
</dbReference>
<dbReference type="Pfam" id="PF07495">
    <property type="entry name" value="Y_Y_Y"/>
    <property type="match status" value="1"/>
</dbReference>
<dbReference type="InterPro" id="IPR011712">
    <property type="entry name" value="Sig_transdc_His_kin_sub3_dim/P"/>
</dbReference>
<dbReference type="Gene3D" id="2.130.10.10">
    <property type="entry name" value="YVTN repeat-like/Quinoprotein amine dehydrogenase"/>
    <property type="match status" value="3"/>
</dbReference>
<evidence type="ECO:0000259" key="3">
    <source>
        <dbReference type="PROSITE" id="PS50109"/>
    </source>
</evidence>
<dbReference type="InterPro" id="IPR005467">
    <property type="entry name" value="His_kinase_dom"/>
</dbReference>
<evidence type="ECO:0000313" key="5">
    <source>
        <dbReference type="Proteomes" id="UP001204772"/>
    </source>
</evidence>
<keyword evidence="5" id="KW-1185">Reference proteome</keyword>
<keyword evidence="4" id="KW-0547">Nucleotide-binding</keyword>
<comment type="caution">
    <text evidence="4">The sequence shown here is derived from an EMBL/GenBank/DDBJ whole genome shotgun (WGS) entry which is preliminary data.</text>
</comment>
<dbReference type="SUPFAM" id="SSF55874">
    <property type="entry name" value="ATPase domain of HSP90 chaperone/DNA topoisomerase II/histidine kinase"/>
    <property type="match status" value="1"/>
</dbReference>
<sequence length="1005" mass="115154">MRFAVLFLIFVVVIPDLFAQIFRVERIGTEQGLSQGSVYAMLKDSRGFLWFGTQDGLNRYDGHNFKVYYSDPDQPRGLHGSFVNSMLEAPNGDLWIGTDYGLNLYRRQSDDFVYFPTKNAKTPEACTPFAVDQQFVWYWSEEEGILKMDYVKKKKQLILAGVSHNLGLLAVSNATKFGKDGKLWVCLSKGLMQFDTATRETRYFFSNHPQNQLGNATTVLKALHAQDGLVYLSHSLGITVFNPQLNIFKNFTNLNQIDLREVYDLAEAPDGDIWIATGGNGLLRYSKEGNVQQFLHKKNDSNSLSNNTITTVYVSNDGLVWANPDPLGINLLVASGNKFRSIKYVSEAPNALNDPNVRTLLAVDKTHLWVGTEQGGINVWNKQSGQIEDYITHHPSKDKSIPSQSIYHLLRDQQGQIWVATYNGLSRYTGGGHNFENFFLTKPQNIGENIIRCLSEWDPNHLLVGTENGLYIFDKIRKTFIQVKGLEGVNILWVDCTDDGKIWLTRFNESAWKGTIHENQWRAEECILSGGNALSLLKDLRRKCYWIATNVGLLQYKNGKVMQKFSTKDGLGNAYVYGLLLDQQQNIWLSTNRGLSSFNPESKKFRNYQMNDGLQGYEFNNRSYLVDNEGYFYFGGTNGFTFFRPSEVRTNTFQPQIQLTELEINDQPANIGSYIGETKSLILPFDQNTLSLSYVALDYLSNGKNRYQYRLVGLEDAWHETENAFVRYVRVPHGQYVFEVKAANGDGFWSDAIYRLNLTIAPPFWQTWWFILINVVGVAALGMVLFRLRIRQLELRQRERLDLVVRTQEAERKQLATELHDDLGMRLSTLQMYLSEIDMVQNSRVSKLRPILEDAIMDIRNLLQDLNPKLLFEYGLRVAVEDLGEKLNVMDTLRFELLWFDFPEKLPEAIEINLFRIVQELVSNTLKHAKANSITLQFLQRDDQWVILYEDNGCGFEMKPFSSGFGLQNIENRVRLLKGNLYFDTAPLKGVHATIEIPYQKNANL</sequence>
<dbReference type="InterPro" id="IPR011123">
    <property type="entry name" value="Y_Y_Y"/>
</dbReference>
<name>A0ABT1FRY5_9BACT</name>
<dbReference type="InterPro" id="IPR036890">
    <property type="entry name" value="HATPase_C_sf"/>
</dbReference>
<dbReference type="CDD" id="cd16917">
    <property type="entry name" value="HATPase_UhpB-NarQ-NarX-like"/>
    <property type="match status" value="1"/>
</dbReference>
<dbReference type="PROSITE" id="PS50109">
    <property type="entry name" value="HIS_KIN"/>
    <property type="match status" value="1"/>
</dbReference>
<evidence type="ECO:0000256" key="1">
    <source>
        <dbReference type="ARBA" id="ARBA00022553"/>
    </source>
</evidence>
<dbReference type="SUPFAM" id="SSF50998">
    <property type="entry name" value="Quinoprotein alcohol dehydrogenase-like"/>
    <property type="match status" value="1"/>
</dbReference>
<evidence type="ECO:0000313" key="4">
    <source>
        <dbReference type="EMBL" id="MCP1384494.1"/>
    </source>
</evidence>
<dbReference type="Pfam" id="PF02518">
    <property type="entry name" value="HATPase_c"/>
    <property type="match status" value="1"/>
</dbReference>
<dbReference type="Gene3D" id="2.60.40.10">
    <property type="entry name" value="Immunoglobulins"/>
    <property type="match status" value="1"/>
</dbReference>
<dbReference type="InterPro" id="IPR003594">
    <property type="entry name" value="HATPase_dom"/>
</dbReference>
<feature type="domain" description="Histidine kinase" evidence="3">
    <location>
        <begin position="814"/>
        <end position="1001"/>
    </location>
</feature>
<dbReference type="Pfam" id="PF07730">
    <property type="entry name" value="HisKA_3"/>
    <property type="match status" value="1"/>
</dbReference>
<keyword evidence="4" id="KW-0067">ATP-binding</keyword>
<dbReference type="Proteomes" id="UP001204772">
    <property type="component" value="Unassembled WGS sequence"/>
</dbReference>
<dbReference type="SMART" id="SM00387">
    <property type="entry name" value="HATPase_c"/>
    <property type="match status" value="1"/>
</dbReference>
<accession>A0ABT1FRY5</accession>
<dbReference type="Pfam" id="PF07494">
    <property type="entry name" value="Reg_prop"/>
    <property type="match status" value="3"/>
</dbReference>
<organism evidence="4 5">
    <name type="scientific">Runella salmonicolor</name>
    <dbReference type="NCBI Taxonomy" id="2950278"/>
    <lineage>
        <taxon>Bacteria</taxon>
        <taxon>Pseudomonadati</taxon>
        <taxon>Bacteroidota</taxon>
        <taxon>Cytophagia</taxon>
        <taxon>Cytophagales</taxon>
        <taxon>Spirosomataceae</taxon>
        <taxon>Runella</taxon>
    </lineage>
</organism>
<reference evidence="4 5" key="1">
    <citation type="submission" date="2022-06" db="EMBL/GenBank/DDBJ databases">
        <title>Runella sp. S5 genome sequencing.</title>
        <authorList>
            <person name="Park S."/>
        </authorList>
    </citation>
    <scope>NUCLEOTIDE SEQUENCE [LARGE SCALE GENOMIC DNA]</scope>
    <source>
        <strain evidence="4 5">S5</strain>
    </source>
</reference>
<dbReference type="InterPro" id="IPR013783">
    <property type="entry name" value="Ig-like_fold"/>
</dbReference>